<accession>A0A897MZ31</accession>
<gene>
    <name evidence="2" type="ORF">HSR121_1194</name>
</gene>
<organism evidence="2 3">
    <name type="scientific">Halapricum desulfuricans</name>
    <dbReference type="NCBI Taxonomy" id="2841257"/>
    <lineage>
        <taxon>Archaea</taxon>
        <taxon>Methanobacteriati</taxon>
        <taxon>Methanobacteriota</taxon>
        <taxon>Stenosarchaea group</taxon>
        <taxon>Halobacteria</taxon>
        <taxon>Halobacteriales</taxon>
        <taxon>Haloarculaceae</taxon>
        <taxon>Halapricum</taxon>
    </lineage>
</organism>
<dbReference type="PANTHER" id="PTHR46832:SF1">
    <property type="entry name" value="5'-METHYLTHIOADENOSINE_S-ADENOSYLHOMOCYSTEINE NUCLEOSIDASE"/>
    <property type="match status" value="1"/>
</dbReference>
<evidence type="ECO:0000313" key="2">
    <source>
        <dbReference type="EMBL" id="QSG05541.1"/>
    </source>
</evidence>
<dbReference type="Pfam" id="PF01048">
    <property type="entry name" value="PNP_UDP_1"/>
    <property type="match status" value="1"/>
</dbReference>
<protein>
    <submittedName>
        <fullName evidence="2">Purine nucleoside permease NUP</fullName>
    </submittedName>
</protein>
<reference evidence="2" key="1">
    <citation type="submission" date="2020-11" db="EMBL/GenBank/DDBJ databases">
        <title>Carbohydrate-dependent, anaerobic sulfur respiration: A novel catabolism in halophilic archaea.</title>
        <authorList>
            <person name="Sorokin D.Y."/>
            <person name="Messina E."/>
            <person name="Smedile F."/>
            <person name="La Cono V."/>
            <person name="Hallsworth J.E."/>
            <person name="Yakimov M.M."/>
        </authorList>
    </citation>
    <scope>NUCLEOTIDE SEQUENCE</scope>
    <source>
        <strain evidence="2">HSR12-1</strain>
    </source>
</reference>
<dbReference type="EMBL" id="CP064787">
    <property type="protein sequence ID" value="QSG05541.1"/>
    <property type="molecule type" value="Genomic_DNA"/>
</dbReference>
<dbReference type="GO" id="GO:0008930">
    <property type="term" value="F:methylthioadenosine nucleosidase activity"/>
    <property type="evidence" value="ECO:0007669"/>
    <property type="project" value="TreeGrafter"/>
</dbReference>
<dbReference type="SUPFAM" id="SSF53167">
    <property type="entry name" value="Purine and uridine phosphorylases"/>
    <property type="match status" value="1"/>
</dbReference>
<sequence>MTALDVLVLTAFATDELPADELSPWLDREWPEIRSIPGATADYGSPVSHDGTVGVVATGVGPTAAATTVTGLLESDLVDGSTRFLTAGVAGGPPELPVGSVVLGEAVVDWDRKHRTDDGVQLLDYRPRDYVYELDEYLRSKVRSAAERVDLDARVTSGTVVAGGEFWHGTGRAEEVRWLCEQYDTAPYRATVTEDAGTAHALARYGALDRYASIRSISNHDRPNGDGGVHAWEDGLAVAVENAYRVASTAVRDLRGE</sequence>
<dbReference type="GO" id="GO:0019284">
    <property type="term" value="P:L-methionine salvage from S-adenosylmethionine"/>
    <property type="evidence" value="ECO:0007669"/>
    <property type="project" value="TreeGrafter"/>
</dbReference>
<name>A0A897MZ31_9EURY</name>
<dbReference type="InterPro" id="IPR000845">
    <property type="entry name" value="Nucleoside_phosphorylase_d"/>
</dbReference>
<evidence type="ECO:0000259" key="1">
    <source>
        <dbReference type="Pfam" id="PF01048"/>
    </source>
</evidence>
<dbReference type="Gene3D" id="3.40.50.1580">
    <property type="entry name" value="Nucleoside phosphorylase domain"/>
    <property type="match status" value="1"/>
</dbReference>
<dbReference type="PANTHER" id="PTHR46832">
    <property type="entry name" value="5'-METHYLTHIOADENOSINE/S-ADENOSYLHOMOCYSTEINE NUCLEOSIDASE"/>
    <property type="match status" value="1"/>
</dbReference>
<dbReference type="GO" id="GO:0005829">
    <property type="term" value="C:cytosol"/>
    <property type="evidence" value="ECO:0007669"/>
    <property type="project" value="TreeGrafter"/>
</dbReference>
<feature type="domain" description="Nucleoside phosphorylase" evidence="1">
    <location>
        <begin position="49"/>
        <end position="251"/>
    </location>
</feature>
<dbReference type="GO" id="GO:0009116">
    <property type="term" value="P:nucleoside metabolic process"/>
    <property type="evidence" value="ECO:0007669"/>
    <property type="project" value="InterPro"/>
</dbReference>
<proteinExistence type="predicted"/>
<dbReference type="GO" id="GO:0008782">
    <property type="term" value="F:adenosylhomocysteine nucleosidase activity"/>
    <property type="evidence" value="ECO:0007669"/>
    <property type="project" value="TreeGrafter"/>
</dbReference>
<dbReference type="AlphaFoldDB" id="A0A897MZ31"/>
<evidence type="ECO:0000313" key="3">
    <source>
        <dbReference type="Proteomes" id="UP000663525"/>
    </source>
</evidence>
<dbReference type="InterPro" id="IPR035994">
    <property type="entry name" value="Nucleoside_phosphorylase_sf"/>
</dbReference>
<dbReference type="Proteomes" id="UP000663525">
    <property type="component" value="Chromosome"/>
</dbReference>